<feature type="domain" description="DUF4136" evidence="2">
    <location>
        <begin position="31"/>
        <end position="183"/>
    </location>
</feature>
<accession>A0A3M9MS57</accession>
<dbReference type="OrthoDB" id="118896at2"/>
<dbReference type="Gene3D" id="3.30.160.670">
    <property type="match status" value="1"/>
</dbReference>
<keyword evidence="1" id="KW-0732">Signal</keyword>
<dbReference type="EMBL" id="RJJE01000017">
    <property type="protein sequence ID" value="RNI27723.1"/>
    <property type="molecule type" value="Genomic_DNA"/>
</dbReference>
<evidence type="ECO:0000313" key="3">
    <source>
        <dbReference type="EMBL" id="RNI27723.1"/>
    </source>
</evidence>
<evidence type="ECO:0000259" key="2">
    <source>
        <dbReference type="Pfam" id="PF13590"/>
    </source>
</evidence>
<dbReference type="Pfam" id="PF13590">
    <property type="entry name" value="DUF4136"/>
    <property type="match status" value="1"/>
</dbReference>
<dbReference type="PROSITE" id="PS51257">
    <property type="entry name" value="PROKAR_LIPOPROTEIN"/>
    <property type="match status" value="1"/>
</dbReference>
<dbReference type="RefSeq" id="WP_123134188.1">
    <property type="nucleotide sequence ID" value="NZ_RJJE01000017.1"/>
</dbReference>
<protein>
    <submittedName>
        <fullName evidence="3">DUF4136 domain-containing protein</fullName>
    </submittedName>
</protein>
<name>A0A3M9MS57_9BACT</name>
<evidence type="ECO:0000256" key="1">
    <source>
        <dbReference type="SAM" id="SignalP"/>
    </source>
</evidence>
<sequence>MSKYFFSALWALVCLLVISCSPVKVMNHQAAPDFNLSRYRTFGFMDVTAGNSDSANVRVPAEQIAVIQREIANQLERRGLTQSTSNPDLLVNVGVVVLEKNQTRQTNFRTDAPYYTGQRRYSWRSQEVVVGQYKEGTISVHLVDNAQNTLVWSAEAESVVPEKQEKLQERIAEGVAQLFSSLP</sequence>
<reference evidence="3 4" key="1">
    <citation type="submission" date="2018-11" db="EMBL/GenBank/DDBJ databases">
        <title>Rufibacter latericius sp. nov., isolated from water in Baiyang Lake.</title>
        <authorList>
            <person name="Yang Y."/>
        </authorList>
    </citation>
    <scope>NUCLEOTIDE SEQUENCE [LARGE SCALE GENOMIC DNA]</scope>
    <source>
        <strain evidence="3 4">MCC P1</strain>
    </source>
</reference>
<comment type="caution">
    <text evidence="3">The sequence shown here is derived from an EMBL/GenBank/DDBJ whole genome shotgun (WGS) entry which is preliminary data.</text>
</comment>
<gene>
    <name evidence="3" type="ORF">EFA69_16550</name>
</gene>
<dbReference type="Proteomes" id="UP000271010">
    <property type="component" value="Unassembled WGS sequence"/>
</dbReference>
<feature type="signal peptide" evidence="1">
    <location>
        <begin position="1"/>
        <end position="30"/>
    </location>
</feature>
<dbReference type="AlphaFoldDB" id="A0A3M9MS57"/>
<feature type="chain" id="PRO_5018292496" evidence="1">
    <location>
        <begin position="31"/>
        <end position="183"/>
    </location>
</feature>
<evidence type="ECO:0000313" key="4">
    <source>
        <dbReference type="Proteomes" id="UP000271010"/>
    </source>
</evidence>
<dbReference type="InterPro" id="IPR025411">
    <property type="entry name" value="DUF4136"/>
</dbReference>
<keyword evidence="4" id="KW-1185">Reference proteome</keyword>
<proteinExistence type="predicted"/>
<organism evidence="3 4">
    <name type="scientific">Rufibacter immobilis</name>
    <dbReference type="NCBI Taxonomy" id="1348778"/>
    <lineage>
        <taxon>Bacteria</taxon>
        <taxon>Pseudomonadati</taxon>
        <taxon>Bacteroidota</taxon>
        <taxon>Cytophagia</taxon>
        <taxon>Cytophagales</taxon>
        <taxon>Hymenobacteraceae</taxon>
        <taxon>Rufibacter</taxon>
    </lineage>
</organism>